<keyword evidence="2 5" id="KW-0808">Transferase</keyword>
<keyword evidence="3" id="KW-1133">Transmembrane helix</keyword>
<accession>A0A1J5SYX4</accession>
<proteinExistence type="predicted"/>
<evidence type="ECO:0000256" key="3">
    <source>
        <dbReference type="SAM" id="Phobius"/>
    </source>
</evidence>
<dbReference type="PANTHER" id="PTHR43630">
    <property type="entry name" value="POLY-BETA-1,6-N-ACETYL-D-GLUCOSAMINE SYNTHASE"/>
    <property type="match status" value="1"/>
</dbReference>
<organism evidence="5">
    <name type="scientific">mine drainage metagenome</name>
    <dbReference type="NCBI Taxonomy" id="410659"/>
    <lineage>
        <taxon>unclassified sequences</taxon>
        <taxon>metagenomes</taxon>
        <taxon>ecological metagenomes</taxon>
    </lineage>
</organism>
<dbReference type="GO" id="GO:0016757">
    <property type="term" value="F:glycosyltransferase activity"/>
    <property type="evidence" value="ECO:0007669"/>
    <property type="project" value="UniProtKB-KW"/>
</dbReference>
<evidence type="ECO:0000256" key="1">
    <source>
        <dbReference type="ARBA" id="ARBA00022676"/>
    </source>
</evidence>
<feature type="domain" description="Glycosyltransferase 2-like" evidence="4">
    <location>
        <begin position="50"/>
        <end position="183"/>
    </location>
</feature>
<dbReference type="InterPro" id="IPR029044">
    <property type="entry name" value="Nucleotide-diphossugar_trans"/>
</dbReference>
<keyword evidence="3" id="KW-0812">Transmembrane</keyword>
<evidence type="ECO:0000259" key="4">
    <source>
        <dbReference type="Pfam" id="PF00535"/>
    </source>
</evidence>
<feature type="transmembrane region" description="Helical" evidence="3">
    <location>
        <begin position="313"/>
        <end position="332"/>
    </location>
</feature>
<feature type="transmembrane region" description="Helical" evidence="3">
    <location>
        <begin position="6"/>
        <end position="28"/>
    </location>
</feature>
<feature type="transmembrane region" description="Helical" evidence="3">
    <location>
        <begin position="344"/>
        <end position="366"/>
    </location>
</feature>
<evidence type="ECO:0000313" key="5">
    <source>
        <dbReference type="EMBL" id="OIR13147.1"/>
    </source>
</evidence>
<evidence type="ECO:0000256" key="2">
    <source>
        <dbReference type="ARBA" id="ARBA00022679"/>
    </source>
</evidence>
<feature type="transmembrane region" description="Helical" evidence="3">
    <location>
        <begin position="288"/>
        <end position="307"/>
    </location>
</feature>
<dbReference type="Gene3D" id="3.90.550.10">
    <property type="entry name" value="Spore Coat Polysaccharide Biosynthesis Protein SpsA, Chain A"/>
    <property type="match status" value="1"/>
</dbReference>
<dbReference type="InterPro" id="IPR001173">
    <property type="entry name" value="Glyco_trans_2-like"/>
</dbReference>
<reference evidence="5" key="1">
    <citation type="submission" date="2016-10" db="EMBL/GenBank/DDBJ databases">
        <title>Sequence of Gallionella enrichment culture.</title>
        <authorList>
            <person name="Poehlein A."/>
            <person name="Muehling M."/>
            <person name="Daniel R."/>
        </authorList>
    </citation>
    <scope>NUCLEOTIDE SEQUENCE</scope>
</reference>
<gene>
    <name evidence="5" type="primary">pgaC_2</name>
    <name evidence="5" type="ORF">GALL_55310</name>
</gene>
<dbReference type="AlphaFoldDB" id="A0A1J5SYX4"/>
<protein>
    <submittedName>
        <fullName evidence="5">Poly-beta-1,6-N-acetyl-D-glucosamine synthase</fullName>
        <ecNumber evidence="5">2.4.1.-</ecNumber>
    </submittedName>
</protein>
<dbReference type="PANTHER" id="PTHR43630:SF1">
    <property type="entry name" value="POLY-BETA-1,6-N-ACETYL-D-GLUCOSAMINE SYNTHASE"/>
    <property type="match status" value="1"/>
</dbReference>
<keyword evidence="3" id="KW-0472">Membrane</keyword>
<name>A0A1J5SYX4_9ZZZZ</name>
<dbReference type="SUPFAM" id="SSF53448">
    <property type="entry name" value="Nucleotide-diphospho-sugar transferases"/>
    <property type="match status" value="1"/>
</dbReference>
<dbReference type="EMBL" id="MLJW01000015">
    <property type="protein sequence ID" value="OIR13147.1"/>
    <property type="molecule type" value="Genomic_DNA"/>
</dbReference>
<dbReference type="Pfam" id="PF00535">
    <property type="entry name" value="Glycos_transf_2"/>
    <property type="match status" value="1"/>
</dbReference>
<keyword evidence="1 5" id="KW-0328">Glycosyltransferase</keyword>
<sequence>MIIPTVIWEIVFIIFCAVIAVQVFYYLFFYARLAFYKIPPKRETVEHPVSVIVCARDEAKNLVRNLPGILVQDYKTTHEIIVVNDNSIDESRYILDEFKKSFKNLNPIELTQEAKLITGKKFPLSMGIKSAKHETLLLTDADCVPASELWIQKMQEGYANGIEIVLGYGAYHKKPGLLNKLIRFETFHTALQYLSYALAGTPYMGVGRNLSYKRNVFIRNKGFSSINQIPSGDDDLFINQVANKKNTAIVIDPNAHTLSEPKKTWNDWMKQKFRHYTTSKYYLFRHKFLLSLYSLTLFLVYPLLAASIIFYNWWLTLAVFGVRFLLQALIYFKAMKKLNEQDLWPFFLLLDIWMFFYSILFLPAIWKRPRKNWD</sequence>
<comment type="caution">
    <text evidence="5">The sequence shown here is derived from an EMBL/GenBank/DDBJ whole genome shotgun (WGS) entry which is preliminary data.</text>
</comment>
<dbReference type="EC" id="2.4.1.-" evidence="5"/>